<evidence type="ECO:0000256" key="1">
    <source>
        <dbReference type="ARBA" id="ARBA00012417"/>
    </source>
</evidence>
<feature type="domain" description="DNA polymerase III delta N-terminal" evidence="9">
    <location>
        <begin position="26"/>
        <end position="137"/>
    </location>
</feature>
<evidence type="ECO:0000256" key="5">
    <source>
        <dbReference type="ARBA" id="ARBA00022705"/>
    </source>
</evidence>
<dbReference type="GO" id="GO:0003887">
    <property type="term" value="F:DNA-directed DNA polymerase activity"/>
    <property type="evidence" value="ECO:0007669"/>
    <property type="project" value="UniProtKB-EC"/>
</dbReference>
<dbReference type="InterPro" id="IPR010372">
    <property type="entry name" value="DNA_pol3_delta_N"/>
</dbReference>
<evidence type="ECO:0000259" key="9">
    <source>
        <dbReference type="Pfam" id="PF06144"/>
    </source>
</evidence>
<dbReference type="Pfam" id="PF06144">
    <property type="entry name" value="DNA_pol3_delta"/>
    <property type="match status" value="1"/>
</dbReference>
<reference evidence="10 11" key="1">
    <citation type="submission" date="2022-06" db="EMBL/GenBank/DDBJ databases">
        <title>A taxonomic note on the genus Prevotella: Description of four novel genera and emended description of the genera Hallella and Xylanibacter.</title>
        <authorList>
            <person name="Hitch T.C.A."/>
        </authorList>
    </citation>
    <scope>NUCLEOTIDE SEQUENCE [LARGE SCALE GENOMIC DNA]</scope>
    <source>
        <strain evidence="10 11">DSM 100619</strain>
    </source>
</reference>
<keyword evidence="11" id="KW-1185">Reference proteome</keyword>
<proteinExistence type="inferred from homology"/>
<organism evidence="10 11">
    <name type="scientific">Segatella cerevisiae</name>
    <dbReference type="NCBI Taxonomy" id="2053716"/>
    <lineage>
        <taxon>Bacteria</taxon>
        <taxon>Pseudomonadati</taxon>
        <taxon>Bacteroidota</taxon>
        <taxon>Bacteroidia</taxon>
        <taxon>Bacteroidales</taxon>
        <taxon>Prevotellaceae</taxon>
        <taxon>Segatella</taxon>
    </lineage>
</organism>
<comment type="caution">
    <text evidence="10">The sequence shown here is derived from an EMBL/GenBank/DDBJ whole genome shotgun (WGS) entry which is preliminary data.</text>
</comment>
<keyword evidence="6" id="KW-0239">DNA-directed DNA polymerase</keyword>
<comment type="catalytic activity">
    <reaction evidence="8">
        <text>DNA(n) + a 2'-deoxyribonucleoside 5'-triphosphate = DNA(n+1) + diphosphate</text>
        <dbReference type="Rhea" id="RHEA:22508"/>
        <dbReference type="Rhea" id="RHEA-COMP:17339"/>
        <dbReference type="Rhea" id="RHEA-COMP:17340"/>
        <dbReference type="ChEBI" id="CHEBI:33019"/>
        <dbReference type="ChEBI" id="CHEBI:61560"/>
        <dbReference type="ChEBI" id="CHEBI:173112"/>
        <dbReference type="EC" id="2.7.7.7"/>
    </reaction>
</comment>
<dbReference type="EMBL" id="JAMXLY010000054">
    <property type="protein sequence ID" value="MCO6026393.1"/>
    <property type="molecule type" value="Genomic_DNA"/>
</dbReference>
<dbReference type="InterPro" id="IPR008921">
    <property type="entry name" value="DNA_pol3_clamp-load_cplx_C"/>
</dbReference>
<dbReference type="Gene3D" id="1.20.272.10">
    <property type="match status" value="1"/>
</dbReference>
<evidence type="ECO:0000256" key="4">
    <source>
        <dbReference type="ARBA" id="ARBA00022695"/>
    </source>
</evidence>
<evidence type="ECO:0000313" key="11">
    <source>
        <dbReference type="Proteomes" id="UP001204015"/>
    </source>
</evidence>
<dbReference type="RefSeq" id="WP_252761748.1">
    <property type="nucleotide sequence ID" value="NZ_JAMXLY010000054.1"/>
</dbReference>
<evidence type="ECO:0000256" key="6">
    <source>
        <dbReference type="ARBA" id="ARBA00022932"/>
    </source>
</evidence>
<dbReference type="Proteomes" id="UP001204015">
    <property type="component" value="Unassembled WGS sequence"/>
</dbReference>
<evidence type="ECO:0000313" key="10">
    <source>
        <dbReference type="EMBL" id="MCO6026393.1"/>
    </source>
</evidence>
<dbReference type="PANTHER" id="PTHR34388">
    <property type="entry name" value="DNA POLYMERASE III SUBUNIT DELTA"/>
    <property type="match status" value="1"/>
</dbReference>
<comment type="similarity">
    <text evidence="7">Belongs to the DNA polymerase HolA subunit family.</text>
</comment>
<sequence length="343" mass="39480">MAEKKASVTYGSIMRDLKARKFAPIYILGGQESYYIDKISDYLAQNVLRPEERDFNQTIVYGLDVTSSQIIDMALRYPMMAEHQVIIVKESQSMKDTDLLEKYFAKPQRSTILVFCHKNAKLDTKKKIYSIARKNGAVIFDGKKLYDRELPGFIDTYLKTKSATIEPKAAQMIADHVGSDLNRLISELDKIIISLPENDRRITAETVEEEVGVSKDFNVFELQKALAQKDIFKANEIIKYFNKNPRAYPVFRVLPQLFSFFQNLLIVDLMPNRNNQNEVALKLGLRGGWAAWDYMSGQRNYRAEKLIQIIRKFREIDAKSKGIGNPNTDGGELLRELLFFILH</sequence>
<keyword evidence="3 10" id="KW-0808">Transferase</keyword>
<dbReference type="NCBIfam" id="TIGR01128">
    <property type="entry name" value="holA"/>
    <property type="match status" value="1"/>
</dbReference>
<dbReference type="Gene3D" id="1.10.8.60">
    <property type="match status" value="1"/>
</dbReference>
<evidence type="ECO:0000256" key="7">
    <source>
        <dbReference type="ARBA" id="ARBA00034754"/>
    </source>
</evidence>
<evidence type="ECO:0000256" key="3">
    <source>
        <dbReference type="ARBA" id="ARBA00022679"/>
    </source>
</evidence>
<dbReference type="PANTHER" id="PTHR34388:SF1">
    <property type="entry name" value="DNA POLYMERASE III SUBUNIT DELTA"/>
    <property type="match status" value="1"/>
</dbReference>
<dbReference type="SUPFAM" id="SSF52540">
    <property type="entry name" value="P-loop containing nucleoside triphosphate hydrolases"/>
    <property type="match status" value="1"/>
</dbReference>
<evidence type="ECO:0000256" key="8">
    <source>
        <dbReference type="ARBA" id="ARBA00049244"/>
    </source>
</evidence>
<keyword evidence="5" id="KW-0235">DNA replication</keyword>
<keyword evidence="4 10" id="KW-0548">Nucleotidyltransferase</keyword>
<dbReference type="Gene3D" id="3.40.50.300">
    <property type="entry name" value="P-loop containing nucleotide triphosphate hydrolases"/>
    <property type="match status" value="1"/>
</dbReference>
<dbReference type="InterPro" id="IPR005790">
    <property type="entry name" value="DNA_polIII_delta"/>
</dbReference>
<dbReference type="EC" id="2.7.7.7" evidence="1"/>
<name>A0ABT1BZ81_9BACT</name>
<gene>
    <name evidence="10" type="primary">holA</name>
    <name evidence="10" type="ORF">NG821_11185</name>
</gene>
<dbReference type="InterPro" id="IPR027417">
    <property type="entry name" value="P-loop_NTPase"/>
</dbReference>
<evidence type="ECO:0000256" key="2">
    <source>
        <dbReference type="ARBA" id="ARBA00017703"/>
    </source>
</evidence>
<protein>
    <recommendedName>
        <fullName evidence="2">DNA polymerase III subunit delta</fullName>
        <ecNumber evidence="1">2.7.7.7</ecNumber>
    </recommendedName>
</protein>
<dbReference type="SUPFAM" id="SSF48019">
    <property type="entry name" value="post-AAA+ oligomerization domain-like"/>
    <property type="match status" value="1"/>
</dbReference>
<accession>A0ABT1BZ81</accession>